<feature type="region of interest" description="Disordered" evidence="8">
    <location>
        <begin position="94"/>
        <end position="127"/>
    </location>
</feature>
<dbReference type="STRING" id="1314785.A0A165G0Q0"/>
<keyword evidence="10" id="KW-1185">Reference proteome</keyword>
<dbReference type="InterPro" id="IPR013870">
    <property type="entry name" value="Ribosomal_mL54"/>
</dbReference>
<dbReference type="EMBL" id="KV427611">
    <property type="protein sequence ID" value="KZT09675.1"/>
    <property type="molecule type" value="Genomic_DNA"/>
</dbReference>
<evidence type="ECO:0000256" key="3">
    <source>
        <dbReference type="ARBA" id="ARBA00022980"/>
    </source>
</evidence>
<evidence type="ECO:0000256" key="5">
    <source>
        <dbReference type="ARBA" id="ARBA00023274"/>
    </source>
</evidence>
<evidence type="ECO:0000313" key="10">
    <source>
        <dbReference type="Proteomes" id="UP000076871"/>
    </source>
</evidence>
<proteinExistence type="inferred from homology"/>
<keyword evidence="2" id="KW-0809">Transit peptide</keyword>
<comment type="subcellular location">
    <subcellularLocation>
        <location evidence="1">Mitochondrion</location>
    </subcellularLocation>
</comment>
<evidence type="ECO:0000256" key="2">
    <source>
        <dbReference type="ARBA" id="ARBA00022946"/>
    </source>
</evidence>
<gene>
    <name evidence="9" type="ORF">LAESUDRAFT_674581</name>
</gene>
<evidence type="ECO:0000256" key="4">
    <source>
        <dbReference type="ARBA" id="ARBA00023128"/>
    </source>
</evidence>
<evidence type="ECO:0000256" key="6">
    <source>
        <dbReference type="ARBA" id="ARBA00033752"/>
    </source>
</evidence>
<organism evidence="9 10">
    <name type="scientific">Laetiporus sulphureus 93-53</name>
    <dbReference type="NCBI Taxonomy" id="1314785"/>
    <lineage>
        <taxon>Eukaryota</taxon>
        <taxon>Fungi</taxon>
        <taxon>Dikarya</taxon>
        <taxon>Basidiomycota</taxon>
        <taxon>Agaricomycotina</taxon>
        <taxon>Agaricomycetes</taxon>
        <taxon>Polyporales</taxon>
        <taxon>Laetiporus</taxon>
    </lineage>
</organism>
<sequence length="127" mass="14072">MSFFGALRRPPRFAICAPARRCYASGANPSQGVPAPAKADSVKSVEITGKQTSKSCCPENTVLDGLAYLKNQPPVLAQSDDAYPDWLWTLLDKKELPDDGPGGKAEKHMLRKQNKQRIRDQNFIRTQ</sequence>
<protein>
    <recommendedName>
        <fullName evidence="7">Large ribosomal subunit protein mL54</fullName>
    </recommendedName>
</protein>
<keyword evidence="3 9" id="KW-0689">Ribosomal protein</keyword>
<dbReference type="GO" id="GO:0003735">
    <property type="term" value="F:structural constituent of ribosome"/>
    <property type="evidence" value="ECO:0007669"/>
    <property type="project" value="TreeGrafter"/>
</dbReference>
<evidence type="ECO:0000256" key="8">
    <source>
        <dbReference type="SAM" id="MobiDB-lite"/>
    </source>
</evidence>
<comment type="similarity">
    <text evidence="6">Belongs to the mitochondrion-specific ribosomal protein mL54 family.</text>
</comment>
<keyword evidence="5" id="KW-0687">Ribonucleoprotein</keyword>
<dbReference type="FunCoup" id="A0A165G0Q0">
    <property type="interactions" value="33"/>
</dbReference>
<dbReference type="GO" id="GO:0005762">
    <property type="term" value="C:mitochondrial large ribosomal subunit"/>
    <property type="evidence" value="ECO:0007669"/>
    <property type="project" value="TreeGrafter"/>
</dbReference>
<dbReference type="InParanoid" id="A0A165G0Q0"/>
<dbReference type="RefSeq" id="XP_040767415.1">
    <property type="nucleotide sequence ID" value="XM_040905563.1"/>
</dbReference>
<dbReference type="OrthoDB" id="10252718at2759"/>
<dbReference type="GeneID" id="63822593"/>
<accession>A0A165G0Q0</accession>
<feature type="compositionally biased region" description="Basic and acidic residues" evidence="8">
    <location>
        <begin position="117"/>
        <end position="127"/>
    </location>
</feature>
<dbReference type="Proteomes" id="UP000076871">
    <property type="component" value="Unassembled WGS sequence"/>
</dbReference>
<dbReference type="PANTHER" id="PTHR28595">
    <property type="entry name" value="39S RIBOSOMAL PROTEIN L54, MITOCHONDRIAL"/>
    <property type="match status" value="1"/>
</dbReference>
<evidence type="ECO:0000313" key="9">
    <source>
        <dbReference type="EMBL" id="KZT09675.1"/>
    </source>
</evidence>
<dbReference type="AlphaFoldDB" id="A0A165G0Q0"/>
<dbReference type="Pfam" id="PF08561">
    <property type="entry name" value="Ribosomal_L37"/>
    <property type="match status" value="1"/>
</dbReference>
<name>A0A165G0Q0_9APHY</name>
<evidence type="ECO:0000256" key="1">
    <source>
        <dbReference type="ARBA" id="ARBA00004173"/>
    </source>
</evidence>
<evidence type="ECO:0000256" key="7">
    <source>
        <dbReference type="ARBA" id="ARBA00035179"/>
    </source>
</evidence>
<dbReference type="PANTHER" id="PTHR28595:SF1">
    <property type="entry name" value="LARGE RIBOSOMAL SUBUNIT PROTEIN ML54"/>
    <property type="match status" value="1"/>
</dbReference>
<reference evidence="9 10" key="1">
    <citation type="journal article" date="2016" name="Mol. Biol. Evol.">
        <title>Comparative Genomics of Early-Diverging Mushroom-Forming Fungi Provides Insights into the Origins of Lignocellulose Decay Capabilities.</title>
        <authorList>
            <person name="Nagy L.G."/>
            <person name="Riley R."/>
            <person name="Tritt A."/>
            <person name="Adam C."/>
            <person name="Daum C."/>
            <person name="Floudas D."/>
            <person name="Sun H."/>
            <person name="Yadav J.S."/>
            <person name="Pangilinan J."/>
            <person name="Larsson K.H."/>
            <person name="Matsuura K."/>
            <person name="Barry K."/>
            <person name="Labutti K."/>
            <person name="Kuo R."/>
            <person name="Ohm R.A."/>
            <person name="Bhattacharya S.S."/>
            <person name="Shirouzu T."/>
            <person name="Yoshinaga Y."/>
            <person name="Martin F.M."/>
            <person name="Grigoriev I.V."/>
            <person name="Hibbett D.S."/>
        </authorList>
    </citation>
    <scope>NUCLEOTIDE SEQUENCE [LARGE SCALE GENOMIC DNA]</scope>
    <source>
        <strain evidence="9 10">93-53</strain>
    </source>
</reference>
<keyword evidence="4" id="KW-0496">Mitochondrion</keyword>